<name>A0A0F9KK05_9ZZZZ</name>
<sequence length="300" mass="32462">MALLHLEGFEIADGITTYLARKLVAGSNANEWVTGRFGGKAMRVEYPRSIGWAVNNEQTLIIGFAINFETPEDQWPFLILADGGTEQVSLRFGLNGALQVVRDGTVLAAATNVITRSAWHYVELKIKIDNITGTVEIHVDGVEVANETGLDTQMSANASVNVVIFRPARFEFDSLYDDIYIANNSGSYNNDFLGDIRIVATQPDADGSSTDFTLFPGAGEDHYENVDDGSTVDDDTTYVESAVATNEDLFAYVDLVDVGDILGVQIFTDARESAGSESLGTSVYTYATDHDDTPQAVTAA</sequence>
<gene>
    <name evidence="1" type="ORF">LCGC14_1321390</name>
</gene>
<feature type="non-terminal residue" evidence="1">
    <location>
        <position position="300"/>
    </location>
</feature>
<accession>A0A0F9KK05</accession>
<dbReference type="EMBL" id="LAZR01007889">
    <property type="protein sequence ID" value="KKM82258.1"/>
    <property type="molecule type" value="Genomic_DNA"/>
</dbReference>
<protein>
    <recommendedName>
        <fullName evidence="2">LamG-like jellyroll fold domain-containing protein</fullName>
    </recommendedName>
</protein>
<evidence type="ECO:0008006" key="2">
    <source>
        <dbReference type="Google" id="ProtNLM"/>
    </source>
</evidence>
<dbReference type="InterPro" id="IPR013320">
    <property type="entry name" value="ConA-like_dom_sf"/>
</dbReference>
<dbReference type="SUPFAM" id="SSF49899">
    <property type="entry name" value="Concanavalin A-like lectins/glucanases"/>
    <property type="match status" value="1"/>
</dbReference>
<proteinExistence type="predicted"/>
<dbReference type="Gene3D" id="2.60.120.200">
    <property type="match status" value="1"/>
</dbReference>
<dbReference type="AlphaFoldDB" id="A0A0F9KK05"/>
<reference evidence="1" key="1">
    <citation type="journal article" date="2015" name="Nature">
        <title>Complex archaea that bridge the gap between prokaryotes and eukaryotes.</title>
        <authorList>
            <person name="Spang A."/>
            <person name="Saw J.H."/>
            <person name="Jorgensen S.L."/>
            <person name="Zaremba-Niedzwiedzka K."/>
            <person name="Martijn J."/>
            <person name="Lind A.E."/>
            <person name="van Eijk R."/>
            <person name="Schleper C."/>
            <person name="Guy L."/>
            <person name="Ettema T.J."/>
        </authorList>
    </citation>
    <scope>NUCLEOTIDE SEQUENCE</scope>
</reference>
<comment type="caution">
    <text evidence="1">The sequence shown here is derived from an EMBL/GenBank/DDBJ whole genome shotgun (WGS) entry which is preliminary data.</text>
</comment>
<evidence type="ECO:0000313" key="1">
    <source>
        <dbReference type="EMBL" id="KKM82258.1"/>
    </source>
</evidence>
<organism evidence="1">
    <name type="scientific">marine sediment metagenome</name>
    <dbReference type="NCBI Taxonomy" id="412755"/>
    <lineage>
        <taxon>unclassified sequences</taxon>
        <taxon>metagenomes</taxon>
        <taxon>ecological metagenomes</taxon>
    </lineage>
</organism>